<feature type="compositionally biased region" description="Pro residues" evidence="1">
    <location>
        <begin position="97"/>
        <end position="108"/>
    </location>
</feature>
<evidence type="ECO:0000256" key="1">
    <source>
        <dbReference type="SAM" id="MobiDB-lite"/>
    </source>
</evidence>
<name>A0A8D9B174_9HEMI</name>
<proteinExistence type="predicted"/>
<dbReference type="EMBL" id="HBUF01601814">
    <property type="protein sequence ID" value="CAG6776301.1"/>
    <property type="molecule type" value="Transcribed_RNA"/>
</dbReference>
<organism evidence="2">
    <name type="scientific">Cacopsylla melanoneura</name>
    <dbReference type="NCBI Taxonomy" id="428564"/>
    <lineage>
        <taxon>Eukaryota</taxon>
        <taxon>Metazoa</taxon>
        <taxon>Ecdysozoa</taxon>
        <taxon>Arthropoda</taxon>
        <taxon>Hexapoda</taxon>
        <taxon>Insecta</taxon>
        <taxon>Pterygota</taxon>
        <taxon>Neoptera</taxon>
        <taxon>Paraneoptera</taxon>
        <taxon>Hemiptera</taxon>
        <taxon>Sternorrhyncha</taxon>
        <taxon>Psylloidea</taxon>
        <taxon>Psyllidae</taxon>
        <taxon>Psyllinae</taxon>
        <taxon>Cacopsylla</taxon>
    </lineage>
</organism>
<feature type="compositionally biased region" description="Pro residues" evidence="1">
    <location>
        <begin position="48"/>
        <end position="77"/>
    </location>
</feature>
<protein>
    <submittedName>
        <fullName evidence="2">Uncharacterized protein</fullName>
    </submittedName>
</protein>
<sequence length="108" mass="10804">MVPMGAMRYSKYLNPILNLVNKKPRRPFFRPYLYARGFPPYGNGKEPGPNPSGPGPKGPGPKGPGPLGPGPNGPGPLGPNALGPGPLGPGPDALGPGPAPPEGPGAEA</sequence>
<feature type="region of interest" description="Disordered" evidence="1">
    <location>
        <begin position="32"/>
        <end position="108"/>
    </location>
</feature>
<dbReference type="AlphaFoldDB" id="A0A8D9B174"/>
<feature type="compositionally biased region" description="Low complexity" evidence="1">
    <location>
        <begin position="78"/>
        <end position="96"/>
    </location>
</feature>
<accession>A0A8D9B174</accession>
<dbReference type="EMBL" id="HBUF01601813">
    <property type="protein sequence ID" value="CAG6776300.1"/>
    <property type="molecule type" value="Transcribed_RNA"/>
</dbReference>
<evidence type="ECO:0000313" key="2">
    <source>
        <dbReference type="EMBL" id="CAG6776300.1"/>
    </source>
</evidence>
<reference evidence="2" key="1">
    <citation type="submission" date="2021-05" db="EMBL/GenBank/DDBJ databases">
        <authorList>
            <person name="Alioto T."/>
            <person name="Alioto T."/>
            <person name="Gomez Garrido J."/>
        </authorList>
    </citation>
    <scope>NUCLEOTIDE SEQUENCE</scope>
</reference>